<reference evidence="1" key="1">
    <citation type="submission" date="2019-08" db="EMBL/GenBank/DDBJ databases">
        <authorList>
            <person name="Kucharzyk K."/>
            <person name="Murdoch R.W."/>
            <person name="Higgins S."/>
            <person name="Loffler F."/>
        </authorList>
    </citation>
    <scope>NUCLEOTIDE SEQUENCE</scope>
</reference>
<organism evidence="1">
    <name type="scientific">bioreactor metagenome</name>
    <dbReference type="NCBI Taxonomy" id="1076179"/>
    <lineage>
        <taxon>unclassified sequences</taxon>
        <taxon>metagenomes</taxon>
        <taxon>ecological metagenomes</taxon>
    </lineage>
</organism>
<name>A0A645CVW2_9ZZZZ</name>
<dbReference type="EMBL" id="VSSQ01030499">
    <property type="protein sequence ID" value="MPM81054.1"/>
    <property type="molecule type" value="Genomic_DNA"/>
</dbReference>
<evidence type="ECO:0000313" key="1">
    <source>
        <dbReference type="EMBL" id="MPM81054.1"/>
    </source>
</evidence>
<dbReference type="AlphaFoldDB" id="A0A645CVW2"/>
<sequence>MPQLLEQLPGDADDLVDGLHHVYRNPDGTGLVRDGACNGLPYPPGSIGRELITLGVIKFFNSLNQAQIALLNEVEKQHAPAHIPFGNGNHQAQVGLGQALLCRFALPYQPFEFLFLFRRHGDVLAALAGLLRVGQLLLGQIAGAHSLCQCDFLVGREQVDLSDFLQVHAHRVVDPEGVHQSAGVHDLLVRDLLDLLDGGHILLHQVRKIFLAGCVNPQILHDIVDFIHLFAFQIHFLQGVHQLAGRQFPLLLPTVQQFAQFFGALGSLDHLHQLVLAGL</sequence>
<gene>
    <name evidence="1" type="ORF">SDC9_128106</name>
</gene>
<proteinExistence type="predicted"/>
<accession>A0A645CVW2</accession>
<protein>
    <submittedName>
        <fullName evidence="1">Uncharacterized protein</fullName>
    </submittedName>
</protein>
<comment type="caution">
    <text evidence="1">The sequence shown here is derived from an EMBL/GenBank/DDBJ whole genome shotgun (WGS) entry which is preliminary data.</text>
</comment>